<gene>
    <name evidence="1" type="ORF">AXF42_Ash020101</name>
</gene>
<dbReference type="SUPFAM" id="SSF56672">
    <property type="entry name" value="DNA/RNA polymerases"/>
    <property type="match status" value="1"/>
</dbReference>
<dbReference type="CDD" id="cd00303">
    <property type="entry name" value="retropepsin_like"/>
    <property type="match status" value="1"/>
</dbReference>
<dbReference type="InterPro" id="IPR032567">
    <property type="entry name" value="RTL1-rel"/>
</dbReference>
<accession>A0A2I0A3N9</accession>
<dbReference type="PANTHER" id="PTHR15503">
    <property type="entry name" value="LDOC1 RELATED"/>
    <property type="match status" value="1"/>
</dbReference>
<evidence type="ECO:0000313" key="2">
    <source>
        <dbReference type="Proteomes" id="UP000236161"/>
    </source>
</evidence>
<dbReference type="OrthoDB" id="1741804at2759"/>
<name>A0A2I0A3N9_9ASPA</name>
<keyword evidence="2" id="KW-1185">Reference proteome</keyword>
<dbReference type="PANTHER" id="PTHR15503:SF43">
    <property type="entry name" value="REVERSE TRANSCRIPTASE RNASE H-LIKE DOMAIN-CONTAINING PROTEIN"/>
    <property type="match status" value="1"/>
</dbReference>
<dbReference type="AlphaFoldDB" id="A0A2I0A3N9"/>
<dbReference type="Gene3D" id="2.40.70.10">
    <property type="entry name" value="Acid Proteases"/>
    <property type="match status" value="1"/>
</dbReference>
<reference evidence="1 2" key="1">
    <citation type="journal article" date="2017" name="Nature">
        <title>The Apostasia genome and the evolution of orchids.</title>
        <authorList>
            <person name="Zhang G.Q."/>
            <person name="Liu K.W."/>
            <person name="Li Z."/>
            <person name="Lohaus R."/>
            <person name="Hsiao Y.Y."/>
            <person name="Niu S.C."/>
            <person name="Wang J.Y."/>
            <person name="Lin Y.C."/>
            <person name="Xu Q."/>
            <person name="Chen L.J."/>
            <person name="Yoshida K."/>
            <person name="Fujiwara S."/>
            <person name="Wang Z.W."/>
            <person name="Zhang Y.Q."/>
            <person name="Mitsuda N."/>
            <person name="Wang M."/>
            <person name="Liu G.H."/>
            <person name="Pecoraro L."/>
            <person name="Huang H.X."/>
            <person name="Xiao X.J."/>
            <person name="Lin M."/>
            <person name="Wu X.Y."/>
            <person name="Wu W.L."/>
            <person name="Chen Y.Y."/>
            <person name="Chang S.B."/>
            <person name="Sakamoto S."/>
            <person name="Ohme-Takagi M."/>
            <person name="Yagi M."/>
            <person name="Zeng S.J."/>
            <person name="Shen C.Y."/>
            <person name="Yeh C.M."/>
            <person name="Luo Y.B."/>
            <person name="Tsai W.C."/>
            <person name="Van de Peer Y."/>
            <person name="Liu Z.J."/>
        </authorList>
    </citation>
    <scope>NUCLEOTIDE SEQUENCE [LARGE SCALE GENOMIC DNA]</scope>
    <source>
        <strain evidence="2">cv. Shenzhen</strain>
        <tissue evidence="1">Stem</tissue>
    </source>
</reference>
<dbReference type="InterPro" id="IPR021109">
    <property type="entry name" value="Peptidase_aspartic_dom_sf"/>
</dbReference>
<dbReference type="InterPro" id="IPR043502">
    <property type="entry name" value="DNA/RNA_pol_sf"/>
</dbReference>
<dbReference type="Pfam" id="PF08284">
    <property type="entry name" value="RVP_2"/>
    <property type="match status" value="1"/>
</dbReference>
<sequence>MGTIKRKAICILIDSGSTHNFLDPSILSLIECEVEPIPLQHVTIANGNKISLTKKVRNFQWLMQGVRFTTDAFLMPLESYHMVLEIQWLSELGVVNWNFKNLKMEFKVNDKQIILYGTRTPFLKMVNEKQLDKAMQNSPAAFYICFHSSILAASNSASSTPDLFHALNSTQQGELQSLLDNYLEVFSEPKGLPPHRAFDHRIILKEGTDPINVKPYRYPALQKSAIEKLIAEMKDAGIIRDSASPFSSPIVLIKKKDGSWRLCVDYKELN</sequence>
<dbReference type="EMBL" id="KZ452028">
    <property type="protein sequence ID" value="PKA50156.1"/>
    <property type="molecule type" value="Genomic_DNA"/>
</dbReference>
<dbReference type="Gene3D" id="3.10.10.10">
    <property type="entry name" value="HIV Type 1 Reverse Transcriptase, subunit A, domain 1"/>
    <property type="match status" value="1"/>
</dbReference>
<evidence type="ECO:0000313" key="1">
    <source>
        <dbReference type="EMBL" id="PKA50156.1"/>
    </source>
</evidence>
<protein>
    <submittedName>
        <fullName evidence="1">Putative mitochondrial protein</fullName>
    </submittedName>
</protein>
<dbReference type="Proteomes" id="UP000236161">
    <property type="component" value="Unassembled WGS sequence"/>
</dbReference>
<organism evidence="1 2">
    <name type="scientific">Apostasia shenzhenica</name>
    <dbReference type="NCBI Taxonomy" id="1088818"/>
    <lineage>
        <taxon>Eukaryota</taxon>
        <taxon>Viridiplantae</taxon>
        <taxon>Streptophyta</taxon>
        <taxon>Embryophyta</taxon>
        <taxon>Tracheophyta</taxon>
        <taxon>Spermatophyta</taxon>
        <taxon>Magnoliopsida</taxon>
        <taxon>Liliopsida</taxon>
        <taxon>Asparagales</taxon>
        <taxon>Orchidaceae</taxon>
        <taxon>Apostasioideae</taxon>
        <taxon>Apostasia</taxon>
    </lineage>
</organism>
<proteinExistence type="predicted"/>
<dbReference type="STRING" id="1088818.A0A2I0A3N9"/>